<proteinExistence type="predicted"/>
<dbReference type="RefSeq" id="XP_004993975.1">
    <property type="nucleotide sequence ID" value="XM_004993918.1"/>
</dbReference>
<dbReference type="SUPFAM" id="SSF53383">
    <property type="entry name" value="PLP-dependent transferases"/>
    <property type="match status" value="1"/>
</dbReference>
<sequence>MPAKDLKHPKDTPDRHDRLIPAVPAYATAGIYMFFYHLALSFLHLIGVGRPCPYKLGVRRDNNTVVGQSCRSLFYVLWNSRIPEGSRVLVTPFHHSSFVRMMRDSGRELVVCEQRNNELVEPTEYGPRDFNAVVITHMLGRDFECEWLKRWKRENPALLVIEDRVQGGLLSMEDPDLCDVSLYSTGQDKLPNFMGGGFARVHSANHPTLYEDMATALEALPFESAWARFTFLVKKIPTVLMYNWRPATIAADALAHVLGFSRCALTDTYRKKNPGFMHHGFAIRPSAATLQSMDTVLETDTWEEMQRDCTRKFRLFLDNVDADVRAHVKPFAADTSCCYFFVRLPDCAESREMLAQRGIITISNQTYIALSSKHAPILDDMVLLPSLMPLRSDEIKTLAKHVSDTWRVVGADKMAQHTQPPVVHIQPTLV</sequence>
<dbReference type="InParanoid" id="F2UAB9"/>
<dbReference type="InterPro" id="IPR015424">
    <property type="entry name" value="PyrdxlP-dep_Trfase"/>
</dbReference>
<dbReference type="GO" id="GO:0000271">
    <property type="term" value="P:polysaccharide biosynthetic process"/>
    <property type="evidence" value="ECO:0007669"/>
    <property type="project" value="TreeGrafter"/>
</dbReference>
<keyword evidence="1" id="KW-0812">Transmembrane</keyword>
<keyword evidence="3" id="KW-1185">Reference proteome</keyword>
<dbReference type="PANTHER" id="PTHR30244">
    <property type="entry name" value="TRANSAMINASE"/>
    <property type="match status" value="1"/>
</dbReference>
<keyword evidence="1" id="KW-1133">Transmembrane helix</keyword>
<keyword evidence="1" id="KW-0472">Membrane</keyword>
<dbReference type="Proteomes" id="UP000007799">
    <property type="component" value="Unassembled WGS sequence"/>
</dbReference>
<reference evidence="2" key="1">
    <citation type="submission" date="2009-08" db="EMBL/GenBank/DDBJ databases">
        <title>Annotation of Salpingoeca rosetta.</title>
        <authorList>
            <consortium name="The Broad Institute Genome Sequencing Platform"/>
            <person name="Russ C."/>
            <person name="Cuomo C."/>
            <person name="Burger G."/>
            <person name="Gray M.W."/>
            <person name="Holland P.W.H."/>
            <person name="King N."/>
            <person name="Lang F.B.F."/>
            <person name="Roger A.J."/>
            <person name="Ruiz-Trillo I."/>
            <person name="Young S.K."/>
            <person name="Zeng Q."/>
            <person name="Gargeya S."/>
            <person name="Alvarado L."/>
            <person name="Berlin A."/>
            <person name="Chapman S.B."/>
            <person name="Chen Z."/>
            <person name="Freedman E."/>
            <person name="Gellesch M."/>
            <person name="Goldberg J."/>
            <person name="Griggs A."/>
            <person name="Gujja S."/>
            <person name="Heilman E."/>
            <person name="Heiman D."/>
            <person name="Howarth C."/>
            <person name="Mehta T."/>
            <person name="Neiman D."/>
            <person name="Pearson M."/>
            <person name="Roberts A."/>
            <person name="Saif S."/>
            <person name="Shea T."/>
            <person name="Shenoy N."/>
            <person name="Sisk P."/>
            <person name="Stolte C."/>
            <person name="Sykes S."/>
            <person name="White J."/>
            <person name="Yandava C."/>
            <person name="Haas B."/>
            <person name="Nusbaum C."/>
            <person name="Birren B."/>
        </authorList>
    </citation>
    <scope>NUCLEOTIDE SEQUENCE [LARGE SCALE GENOMIC DNA]</scope>
    <source>
        <strain evidence="2">ATCC 50818</strain>
    </source>
</reference>
<protein>
    <recommendedName>
        <fullName evidence="4">Aminotransferase class V domain-containing protein</fullName>
    </recommendedName>
</protein>
<dbReference type="EMBL" id="GL832966">
    <property type="protein sequence ID" value="EGD73694.1"/>
    <property type="molecule type" value="Genomic_DNA"/>
</dbReference>
<dbReference type="InterPro" id="IPR000653">
    <property type="entry name" value="DegT/StrS_aminotransferase"/>
</dbReference>
<dbReference type="AlphaFoldDB" id="F2UAB9"/>
<dbReference type="GO" id="GO:0008483">
    <property type="term" value="F:transaminase activity"/>
    <property type="evidence" value="ECO:0007669"/>
    <property type="project" value="TreeGrafter"/>
</dbReference>
<evidence type="ECO:0000313" key="2">
    <source>
        <dbReference type="EMBL" id="EGD73694.1"/>
    </source>
</evidence>
<dbReference type="GeneID" id="16074553"/>
<accession>F2UAB9</accession>
<gene>
    <name evidence="2" type="ORF">PTSG_05402</name>
</gene>
<evidence type="ECO:0008006" key="4">
    <source>
        <dbReference type="Google" id="ProtNLM"/>
    </source>
</evidence>
<dbReference type="GO" id="GO:0030170">
    <property type="term" value="F:pyridoxal phosphate binding"/>
    <property type="evidence" value="ECO:0007669"/>
    <property type="project" value="TreeGrafter"/>
</dbReference>
<dbReference type="OMA" id="ESAWARF"/>
<dbReference type="Gene3D" id="3.40.640.10">
    <property type="entry name" value="Type I PLP-dependent aspartate aminotransferase-like (Major domain)"/>
    <property type="match status" value="1"/>
</dbReference>
<evidence type="ECO:0000313" key="3">
    <source>
        <dbReference type="Proteomes" id="UP000007799"/>
    </source>
</evidence>
<dbReference type="KEGG" id="sre:PTSG_05402"/>
<dbReference type="PANTHER" id="PTHR30244:SF34">
    <property type="entry name" value="DTDP-4-AMINO-4,6-DIDEOXYGALACTOSE TRANSAMINASE"/>
    <property type="match status" value="1"/>
</dbReference>
<name>F2UAB9_SALR5</name>
<organism evidence="3">
    <name type="scientific">Salpingoeca rosetta (strain ATCC 50818 / BSB-021)</name>
    <dbReference type="NCBI Taxonomy" id="946362"/>
    <lineage>
        <taxon>Eukaryota</taxon>
        <taxon>Choanoflagellata</taxon>
        <taxon>Craspedida</taxon>
        <taxon>Salpingoecidae</taxon>
        <taxon>Salpingoeca</taxon>
    </lineage>
</organism>
<evidence type="ECO:0000256" key="1">
    <source>
        <dbReference type="SAM" id="Phobius"/>
    </source>
</evidence>
<dbReference type="InterPro" id="IPR015421">
    <property type="entry name" value="PyrdxlP-dep_Trfase_major"/>
</dbReference>
<feature type="transmembrane region" description="Helical" evidence="1">
    <location>
        <begin position="25"/>
        <end position="46"/>
    </location>
</feature>
<dbReference type="OrthoDB" id="10421178at2759"/>